<dbReference type="InParanoid" id="A0A151ZBJ3"/>
<dbReference type="InterPro" id="IPR014772">
    <property type="entry name" value="Munc13_dom-2"/>
</dbReference>
<accession>A0A151ZBJ3</accession>
<dbReference type="PROSITE" id="PS51259">
    <property type="entry name" value="MHD2"/>
    <property type="match status" value="1"/>
</dbReference>
<evidence type="ECO:0000313" key="3">
    <source>
        <dbReference type="EMBL" id="KYQ91308.1"/>
    </source>
</evidence>
<dbReference type="OrthoDB" id="18230at2759"/>
<dbReference type="InterPro" id="IPR052095">
    <property type="entry name" value="UNC-13_domain"/>
</dbReference>
<gene>
    <name evidence="3" type="ORF">DLAC_08254</name>
</gene>
<dbReference type="GO" id="GO:0099503">
    <property type="term" value="C:secretory vesicle"/>
    <property type="evidence" value="ECO:0007669"/>
    <property type="project" value="TreeGrafter"/>
</dbReference>
<keyword evidence="1" id="KW-0268">Exocytosis</keyword>
<dbReference type="PANTHER" id="PTHR45999:SF8">
    <property type="entry name" value="MHD2 DOMAIN-CONTAINING PROTEIN"/>
    <property type="match status" value="1"/>
</dbReference>
<keyword evidence="4" id="KW-1185">Reference proteome</keyword>
<evidence type="ECO:0000313" key="4">
    <source>
        <dbReference type="Proteomes" id="UP000076078"/>
    </source>
</evidence>
<dbReference type="AlphaFoldDB" id="A0A151ZBJ3"/>
<protein>
    <recommendedName>
        <fullName evidence="2">MHD2 domain-containing protein</fullName>
    </recommendedName>
</protein>
<reference evidence="3 4" key="1">
    <citation type="submission" date="2015-12" db="EMBL/GenBank/DDBJ databases">
        <title>Dictyostelia acquired genes for synthesis and detection of signals that induce cell-type specialization by lateral gene transfer from prokaryotes.</title>
        <authorList>
            <person name="Gloeckner G."/>
            <person name="Schaap P."/>
        </authorList>
    </citation>
    <scope>NUCLEOTIDE SEQUENCE [LARGE SCALE GENOMIC DNA]</scope>
    <source>
        <strain evidence="3 4">TK</strain>
    </source>
</reference>
<dbReference type="Gene3D" id="1.10.357.50">
    <property type="match status" value="1"/>
</dbReference>
<feature type="domain" description="MHD2" evidence="2">
    <location>
        <begin position="686"/>
        <end position="795"/>
    </location>
</feature>
<dbReference type="FunCoup" id="A0A151ZBJ3">
    <property type="interactions" value="543"/>
</dbReference>
<evidence type="ECO:0000259" key="2">
    <source>
        <dbReference type="PROSITE" id="PS51259"/>
    </source>
</evidence>
<name>A0A151ZBJ3_TIELA</name>
<dbReference type="Proteomes" id="UP000076078">
    <property type="component" value="Unassembled WGS sequence"/>
</dbReference>
<organism evidence="3 4">
    <name type="scientific">Tieghemostelium lacteum</name>
    <name type="common">Slime mold</name>
    <name type="synonym">Dictyostelium lacteum</name>
    <dbReference type="NCBI Taxonomy" id="361077"/>
    <lineage>
        <taxon>Eukaryota</taxon>
        <taxon>Amoebozoa</taxon>
        <taxon>Evosea</taxon>
        <taxon>Eumycetozoa</taxon>
        <taxon>Dictyostelia</taxon>
        <taxon>Dictyosteliales</taxon>
        <taxon>Raperosteliaceae</taxon>
        <taxon>Tieghemostelium</taxon>
    </lineage>
</organism>
<sequence>MDNNSLSDDEAFAIIRAILCLYSNNIPERLAGSTDEKHVEPLLRKAFGISKEQYDEISKKILEYSPKQITKSELQLRYAWRDNHPMYKSEAFKNLKGHEIWKKAELQEISEMLKETDLSESPVARNKSSHPSIKEIFGQTLKKHTQQFGKNESGDIQQGYLILVKAFVQVSIGSQYNSFDCQPLRESFLPKQKNELVTLGLLPELSFILTEYCQLYGIRQFYRYLVIFDILSSKFDDNFNQLNLLLECFEKLMDIRGMDSEKDTITIQEDAYYNRVSFQLFEILKYRLGKYRFCFSPRSTTNDNSNSIAVALKLLTIINKELEWNVDIQQLLASCIVDCTEKEFTILYENRWSQLKNSNFIEIYTLSKTVQDVVDAIKVDFSYFHPTIKEYGFQHIHNVCETFAKFINSKISIVNQKFSKEAHTQRKGDTMECSPWLSCIFSELVPGLLEFNNLTMQYFGKKLIPLDGDILFFAGKLVLNRIEILNYTISKVFDSETWKPNGKGVLHSTGSVDFFFYLVECFKSIQSVETNLSLTNNPLVRSFASYLDKTFVIYNQAIRSKIILDLNNDGHQKFIATTIESKMSRKIKNTKDYFIELCGNTKFTIPPSNCSLNERMCVQINTFEQSRILLDDFDTSFNYIFKDNLNDIFVAFKKNWKLLIPFYVYKLNFALKPMIQKIAFLKDDITKEKKLLIQFIEDNLAIGYKCLFPNIFTRFLKNLFKIIIININELILPKNFKNWNIKVVDNLNTLVNELTGIFHGNGLGLSKGSIYKDLRRVLKIMELYRFQVPQLIDFHKIILKIEQIQLKPDINNQDTYDSSILKSECVNIMLYFREDKEMDGYLKSLKL</sequence>
<dbReference type="EMBL" id="LODT01000035">
    <property type="protein sequence ID" value="KYQ91308.1"/>
    <property type="molecule type" value="Genomic_DNA"/>
</dbReference>
<proteinExistence type="predicted"/>
<dbReference type="OMA" id="MCLQIND"/>
<dbReference type="GO" id="GO:0006887">
    <property type="term" value="P:exocytosis"/>
    <property type="evidence" value="ECO:0007669"/>
    <property type="project" value="UniProtKB-KW"/>
</dbReference>
<dbReference type="PANTHER" id="PTHR45999">
    <property type="entry name" value="UNC-13-4A, ISOFORM B"/>
    <property type="match status" value="1"/>
</dbReference>
<comment type="caution">
    <text evidence="3">The sequence shown here is derived from an EMBL/GenBank/DDBJ whole genome shotgun (WGS) entry which is preliminary data.</text>
</comment>
<evidence type="ECO:0000256" key="1">
    <source>
        <dbReference type="ARBA" id="ARBA00022483"/>
    </source>
</evidence>